<evidence type="ECO:0000256" key="4">
    <source>
        <dbReference type="PROSITE-ProRule" id="PRU00169"/>
    </source>
</evidence>
<keyword evidence="2" id="KW-0805">Transcription regulation</keyword>
<dbReference type="PANTHER" id="PTHR44591">
    <property type="entry name" value="STRESS RESPONSE REGULATOR PROTEIN 1"/>
    <property type="match status" value="1"/>
</dbReference>
<evidence type="ECO:0000259" key="6">
    <source>
        <dbReference type="PROSITE" id="PS50110"/>
    </source>
</evidence>
<keyword evidence="3" id="KW-0804">Transcription</keyword>
<dbReference type="SMART" id="SM00448">
    <property type="entry name" value="REC"/>
    <property type="match status" value="1"/>
</dbReference>
<dbReference type="RefSeq" id="WP_267989316.1">
    <property type="nucleotide sequence ID" value="NZ_JAPJZI010000001.1"/>
</dbReference>
<evidence type="ECO:0000256" key="2">
    <source>
        <dbReference type="ARBA" id="ARBA00023015"/>
    </source>
</evidence>
<dbReference type="AlphaFoldDB" id="A0A9X3ZGT2"/>
<name>A0A9X3ZGT2_9HYPH</name>
<dbReference type="PANTHER" id="PTHR44591:SF3">
    <property type="entry name" value="RESPONSE REGULATORY DOMAIN-CONTAINING PROTEIN"/>
    <property type="match status" value="1"/>
</dbReference>
<dbReference type="GO" id="GO:0016020">
    <property type="term" value="C:membrane"/>
    <property type="evidence" value="ECO:0007669"/>
    <property type="project" value="InterPro"/>
</dbReference>
<dbReference type="InterPro" id="IPR001789">
    <property type="entry name" value="Sig_transdc_resp-reg_receiver"/>
</dbReference>
<dbReference type="GO" id="GO:0000160">
    <property type="term" value="P:phosphorelay signal transduction system"/>
    <property type="evidence" value="ECO:0007669"/>
    <property type="project" value="InterPro"/>
</dbReference>
<keyword evidence="8" id="KW-1185">Reference proteome</keyword>
<feature type="transmembrane region" description="Helical" evidence="5">
    <location>
        <begin position="422"/>
        <end position="447"/>
    </location>
</feature>
<proteinExistence type="predicted"/>
<dbReference type="Pfam" id="PF00072">
    <property type="entry name" value="Response_reg"/>
    <property type="match status" value="1"/>
</dbReference>
<evidence type="ECO:0000256" key="1">
    <source>
        <dbReference type="ARBA" id="ARBA00022553"/>
    </source>
</evidence>
<dbReference type="InterPro" id="IPR037185">
    <property type="entry name" value="EmrE-like"/>
</dbReference>
<gene>
    <name evidence="7" type="ORF">OQ273_04715</name>
</gene>
<evidence type="ECO:0000313" key="7">
    <source>
        <dbReference type="EMBL" id="MDA5397870.1"/>
    </source>
</evidence>
<feature type="transmembrane region" description="Helical" evidence="5">
    <location>
        <begin position="388"/>
        <end position="410"/>
    </location>
</feature>
<comment type="caution">
    <text evidence="7">The sequence shown here is derived from an EMBL/GenBank/DDBJ whole genome shotgun (WGS) entry which is preliminary data.</text>
</comment>
<dbReference type="Gene3D" id="3.40.50.2300">
    <property type="match status" value="1"/>
</dbReference>
<organism evidence="7 8">
    <name type="scientific">Hoeflea prorocentri</name>
    <dbReference type="NCBI Taxonomy" id="1922333"/>
    <lineage>
        <taxon>Bacteria</taxon>
        <taxon>Pseudomonadati</taxon>
        <taxon>Pseudomonadota</taxon>
        <taxon>Alphaproteobacteria</taxon>
        <taxon>Hyphomicrobiales</taxon>
        <taxon>Rhizobiaceae</taxon>
        <taxon>Hoeflea</taxon>
    </lineage>
</organism>
<dbReference type="PROSITE" id="PS50110">
    <property type="entry name" value="RESPONSE_REGULATORY"/>
    <property type="match status" value="1"/>
</dbReference>
<feature type="domain" description="Response regulatory" evidence="6">
    <location>
        <begin position="20"/>
        <end position="137"/>
    </location>
</feature>
<dbReference type="EMBL" id="JAPJZI010000001">
    <property type="protein sequence ID" value="MDA5397870.1"/>
    <property type="molecule type" value="Genomic_DNA"/>
</dbReference>
<dbReference type="Proteomes" id="UP001151234">
    <property type="component" value="Unassembled WGS sequence"/>
</dbReference>
<feature type="transmembrane region" description="Helical" evidence="5">
    <location>
        <begin position="454"/>
        <end position="474"/>
    </location>
</feature>
<feature type="transmembrane region" description="Helical" evidence="5">
    <location>
        <begin position="335"/>
        <end position="354"/>
    </location>
</feature>
<dbReference type="InterPro" id="IPR011006">
    <property type="entry name" value="CheY-like_superfamily"/>
</dbReference>
<evidence type="ECO:0000256" key="5">
    <source>
        <dbReference type="SAM" id="Phobius"/>
    </source>
</evidence>
<dbReference type="InterPro" id="IPR050595">
    <property type="entry name" value="Bact_response_regulator"/>
</dbReference>
<dbReference type="InterPro" id="IPR000620">
    <property type="entry name" value="EamA_dom"/>
</dbReference>
<keyword evidence="1 4" id="KW-0597">Phosphoprotein</keyword>
<evidence type="ECO:0000313" key="8">
    <source>
        <dbReference type="Proteomes" id="UP001151234"/>
    </source>
</evidence>
<feature type="transmembrane region" description="Helical" evidence="5">
    <location>
        <begin position="360"/>
        <end position="381"/>
    </location>
</feature>
<feature type="transmembrane region" description="Helical" evidence="5">
    <location>
        <begin position="480"/>
        <end position="496"/>
    </location>
</feature>
<feature type="transmembrane region" description="Helical" evidence="5">
    <location>
        <begin position="244"/>
        <end position="264"/>
    </location>
</feature>
<dbReference type="SUPFAM" id="SSF52172">
    <property type="entry name" value="CheY-like"/>
    <property type="match status" value="1"/>
</dbReference>
<keyword evidence="5" id="KW-1133">Transmembrane helix</keyword>
<accession>A0A9X3ZGT2</accession>
<feature type="transmembrane region" description="Helical" evidence="5">
    <location>
        <begin position="303"/>
        <end position="323"/>
    </location>
</feature>
<reference evidence="7" key="1">
    <citation type="submission" date="2022-11" db="EMBL/GenBank/DDBJ databases">
        <title>Draft genome sequence of Hoeflea poritis E7-10 and Hoeflea prorocentri PM5-8, separated from scleractinian coral Porites lutea and marine dinoflagellate.</title>
        <authorList>
            <person name="Zhang G."/>
            <person name="Wei Q."/>
            <person name="Cai L."/>
        </authorList>
    </citation>
    <scope>NUCLEOTIDE SEQUENCE</scope>
    <source>
        <strain evidence="7">PM5-8</strain>
    </source>
</reference>
<feature type="transmembrane region" description="Helical" evidence="5">
    <location>
        <begin position="276"/>
        <end position="297"/>
    </location>
</feature>
<evidence type="ECO:0000256" key="3">
    <source>
        <dbReference type="ARBA" id="ARBA00023163"/>
    </source>
</evidence>
<dbReference type="SUPFAM" id="SSF103481">
    <property type="entry name" value="Multidrug resistance efflux transporter EmrE"/>
    <property type="match status" value="2"/>
</dbReference>
<feature type="transmembrane region" description="Helical" evidence="5">
    <location>
        <begin position="212"/>
        <end position="232"/>
    </location>
</feature>
<protein>
    <submittedName>
        <fullName evidence="7">Response regulator</fullName>
    </submittedName>
</protein>
<dbReference type="Pfam" id="PF00892">
    <property type="entry name" value="EamA"/>
    <property type="match status" value="2"/>
</dbReference>
<keyword evidence="5" id="KW-0812">Transmembrane</keyword>
<sequence>MNEALSTSAGKGAQTADAARILVVDDNSLSRKKMRMAVESLGHSADVAKNGLEALEALKSQAFDAVLLDIVMPEMDGFDVLAAMKADERMRDVPVIVISALDDETESVVKAIELGAEDFLPKNFDPVLLRARVESSLSKKRFRDQELEYFGRIERLTEAAEVLESGRFNPESLELDELANKDDPLGRLAAVFRGMAGEIYERELKLKRAIHTLQGAFLVIAVGLVWGLTPALSRMASGLGSNPLGLAIWVNGIAAVFCLGIAAYRGKLPRLNCSQFMFFVYWAIIAGILQRMTTFVVTEHVEAAMLSLIVTLQGFMVFAFAAVTRMEKATPRRLVGLLVGLIGVSLVLLTRFDMSNGAQSAWLLFAMLLPLLFAVEALVLAGKRPEHVDIFASVGLMMGLSACMLAPWAYFSGDLMPLGPQIGQLEVLVVLMGIVGAGSLLLAFHLIATAGAVFYSQSAYTMTIAGVVWGMLLLNEELSALAWIAFAIIAIGMYLVEPKASDEELVIKRSFNARD</sequence>
<feature type="modified residue" description="4-aspartylphosphate" evidence="4">
    <location>
        <position position="69"/>
    </location>
</feature>
<keyword evidence="5" id="KW-0472">Membrane</keyword>